<keyword evidence="10" id="KW-1185">Reference proteome</keyword>
<dbReference type="GO" id="GO:0043022">
    <property type="term" value="F:ribosome binding"/>
    <property type="evidence" value="ECO:0007669"/>
    <property type="project" value="UniProtKB-UniRule"/>
</dbReference>
<reference evidence="9 10" key="1">
    <citation type="submission" date="2015-04" db="EMBL/GenBank/DDBJ databases">
        <authorList>
            <person name="Syromyatnikov M.Y."/>
            <person name="Popov V.N."/>
        </authorList>
    </citation>
    <scope>NUCLEOTIDE SEQUENCE [LARGE SCALE GENOMIC DNA]</scope>
</reference>
<dbReference type="GO" id="GO:0003743">
    <property type="term" value="F:translation initiation factor activity"/>
    <property type="evidence" value="ECO:0007669"/>
    <property type="project" value="UniProtKB-UniRule"/>
</dbReference>
<organism evidence="9 10">
    <name type="scientific">Clunio marinus</name>
    <dbReference type="NCBI Taxonomy" id="568069"/>
    <lineage>
        <taxon>Eukaryota</taxon>
        <taxon>Metazoa</taxon>
        <taxon>Ecdysozoa</taxon>
        <taxon>Arthropoda</taxon>
        <taxon>Hexapoda</taxon>
        <taxon>Insecta</taxon>
        <taxon>Pterygota</taxon>
        <taxon>Neoptera</taxon>
        <taxon>Endopterygota</taxon>
        <taxon>Diptera</taxon>
        <taxon>Nematocera</taxon>
        <taxon>Chironomoidea</taxon>
        <taxon>Chironomidae</taxon>
        <taxon>Clunio</taxon>
    </lineage>
</organism>
<evidence type="ECO:0000256" key="6">
    <source>
        <dbReference type="PIRNR" id="PIRNR017222"/>
    </source>
</evidence>
<protein>
    <recommendedName>
        <fullName evidence="6">Eukaryotic translation initiation factor 2A</fullName>
        <shortName evidence="6">eIF-2A</shortName>
    </recommendedName>
</protein>
<dbReference type="OrthoDB" id="2194683at2759"/>
<dbReference type="InterPro" id="IPR013979">
    <property type="entry name" value="TIF_beta_prop-like"/>
</dbReference>
<evidence type="ECO:0000259" key="8">
    <source>
        <dbReference type="Pfam" id="PF08662"/>
    </source>
</evidence>
<comment type="function">
    <text evidence="1 6">Functions in the early steps of protein synthesis of a small number of specific mRNAs. Acts by directing the binding of methionyl-tRNAi to 40S ribosomal subunits. In contrast to the eIF-2 complex, it binds methionyl-tRNAi to 40S subunits in a codon-dependent manner, whereas the eIF-2 complex binds methionyl-tRNAi to 40S subunits in a GTP-dependent manner.</text>
</comment>
<evidence type="ECO:0000256" key="4">
    <source>
        <dbReference type="ARBA" id="ARBA00022737"/>
    </source>
</evidence>
<dbReference type="Pfam" id="PF08662">
    <property type="entry name" value="eIF2A"/>
    <property type="match status" value="1"/>
</dbReference>
<accession>A0A1J1I309</accession>
<comment type="similarity">
    <text evidence="6">Belongs to the WD repeat EIF2A family.</text>
</comment>
<feature type="compositionally biased region" description="Polar residues" evidence="7">
    <location>
        <begin position="468"/>
        <end position="477"/>
    </location>
</feature>
<evidence type="ECO:0000256" key="7">
    <source>
        <dbReference type="SAM" id="MobiDB-lite"/>
    </source>
</evidence>
<keyword evidence="6" id="KW-0810">Translation regulation</keyword>
<dbReference type="Proteomes" id="UP000183832">
    <property type="component" value="Unassembled WGS sequence"/>
</dbReference>
<keyword evidence="2 6" id="KW-0396">Initiation factor</keyword>
<dbReference type="InterPro" id="IPR011387">
    <property type="entry name" value="TIF2A"/>
</dbReference>
<evidence type="ECO:0000256" key="2">
    <source>
        <dbReference type="ARBA" id="ARBA00022540"/>
    </source>
</evidence>
<name>A0A1J1I309_9DIPT</name>
<feature type="compositionally biased region" description="Basic and acidic residues" evidence="7">
    <location>
        <begin position="496"/>
        <end position="507"/>
    </location>
</feature>
<feature type="region of interest" description="Disordered" evidence="7">
    <location>
        <begin position="429"/>
        <end position="513"/>
    </location>
</feature>
<dbReference type="AlphaFoldDB" id="A0A1J1I309"/>
<proteinExistence type="inferred from homology"/>
<keyword evidence="3" id="KW-0853">WD repeat</keyword>
<dbReference type="PANTHER" id="PTHR13227">
    <property type="entry name" value="EUKARYOTIC TRANSLATION INITIATION FACTOR 2A"/>
    <property type="match status" value="1"/>
</dbReference>
<evidence type="ECO:0000313" key="10">
    <source>
        <dbReference type="Proteomes" id="UP000183832"/>
    </source>
</evidence>
<keyword evidence="4" id="KW-0677">Repeat</keyword>
<gene>
    <name evidence="9" type="ORF">CLUMA_CG007673</name>
</gene>
<dbReference type="GO" id="GO:0000049">
    <property type="term" value="F:tRNA binding"/>
    <property type="evidence" value="ECO:0007669"/>
    <property type="project" value="UniProtKB-UniRule"/>
</dbReference>
<dbReference type="GO" id="GO:0003729">
    <property type="term" value="F:mRNA binding"/>
    <property type="evidence" value="ECO:0007669"/>
    <property type="project" value="TreeGrafter"/>
</dbReference>
<evidence type="ECO:0000256" key="5">
    <source>
        <dbReference type="ARBA" id="ARBA00022917"/>
    </source>
</evidence>
<evidence type="ECO:0000313" key="9">
    <source>
        <dbReference type="EMBL" id="CRK94154.1"/>
    </source>
</evidence>
<dbReference type="SUPFAM" id="SSF82171">
    <property type="entry name" value="DPP6 N-terminal domain-like"/>
    <property type="match status" value="1"/>
</dbReference>
<evidence type="ECO:0000256" key="3">
    <source>
        <dbReference type="ARBA" id="ARBA00022574"/>
    </source>
</evidence>
<sequence>MLNFAVRSGTGLEIWNIQNKDGTTASSRQFKPFFKEAKSARAMTCSSNFFAYGNSVDGVKVYNSKMELKFVVPRTKAYIIKFSPKESFLIIYEIFASSKENSDNPNLFFYDTSTGEEKCNFVMKRHSEWEPYFAQDESFFAIMLNNEICFYENFVKTSQKLSGKVGGFSVSPGASHVAVYIRGEKGSPSMCRLFKYPNINTNPVSSKTFAQADKVEMIWNNKGTGCLIMTSMDVDSTGVSYYGKQALHFLATSGDSYSVPLSAEGPIHAVSWSPKSNQFIVVYGYIPAKTTLFNFKCDSVFDFGTGIRNSIYFNDFGNLVLFGGFGNLKGQIEVWDLIKKKQVSMSLATDTTLVQWAPSGDLYFTATTAPRLRQGNGFKIWHYSGALLFEMMWPEKQELLELMWQKSPENTFKEMPINYDKVEGVQSVQKQASDKKYVPPNVRAFGEDSTSSGAPAAQGPIPGLPPGYTSSKSQSASKGRYNQRRKPQSSNSATEGKTDKDDDDRKKSSGIKKKLKDIKILKEKLEKGEKLDKNQLNKITLEADLNKELAALKLS</sequence>
<dbReference type="EMBL" id="CVRI01000038">
    <property type="protein sequence ID" value="CRK94154.1"/>
    <property type="molecule type" value="Genomic_DNA"/>
</dbReference>
<evidence type="ECO:0000256" key="1">
    <source>
        <dbReference type="ARBA" id="ARBA00003993"/>
    </source>
</evidence>
<dbReference type="PANTHER" id="PTHR13227:SF0">
    <property type="entry name" value="EUKARYOTIC TRANSLATION INITIATION FACTOR 2A"/>
    <property type="match status" value="1"/>
</dbReference>
<dbReference type="GO" id="GO:0022627">
    <property type="term" value="C:cytosolic small ribosomal subunit"/>
    <property type="evidence" value="ECO:0007669"/>
    <property type="project" value="TreeGrafter"/>
</dbReference>
<dbReference type="PIRSF" id="PIRSF017222">
    <property type="entry name" value="eIF2A"/>
    <property type="match status" value="1"/>
</dbReference>
<feature type="domain" description="Translation initiation factor beta propellor-like" evidence="8">
    <location>
        <begin position="207"/>
        <end position="399"/>
    </location>
</feature>
<dbReference type="GO" id="GO:0006417">
    <property type="term" value="P:regulation of translation"/>
    <property type="evidence" value="ECO:0007669"/>
    <property type="project" value="UniProtKB-KW"/>
</dbReference>
<keyword evidence="5 6" id="KW-0648">Protein biosynthesis</keyword>
<dbReference type="STRING" id="568069.A0A1J1I309"/>